<comment type="caution">
    <text evidence="2">The sequence shown here is derived from an EMBL/GenBank/DDBJ whole genome shotgun (WGS) entry which is preliminary data.</text>
</comment>
<keyword evidence="1" id="KW-0472">Membrane</keyword>
<dbReference type="AlphaFoldDB" id="A0A0P7X6P2"/>
<evidence type="ECO:0000313" key="2">
    <source>
        <dbReference type="EMBL" id="KPQ10685.1"/>
    </source>
</evidence>
<dbReference type="EMBL" id="LJSX01000013">
    <property type="protein sequence ID" value="KPQ10685.1"/>
    <property type="molecule type" value="Genomic_DNA"/>
</dbReference>
<dbReference type="Proteomes" id="UP000182800">
    <property type="component" value="Unassembled WGS sequence"/>
</dbReference>
<accession>A0A0P7X6P2</accession>
<name>A0A0P7X6P2_9HYPH</name>
<keyword evidence="1" id="KW-0812">Transmembrane</keyword>
<evidence type="ECO:0000313" key="5">
    <source>
        <dbReference type="Proteomes" id="UP000182800"/>
    </source>
</evidence>
<organism evidence="2 4">
    <name type="scientific">Saliniramus fredricksonii</name>
    <dbReference type="NCBI Taxonomy" id="1653334"/>
    <lineage>
        <taxon>Bacteria</taxon>
        <taxon>Pseudomonadati</taxon>
        <taxon>Pseudomonadota</taxon>
        <taxon>Alphaproteobacteria</taxon>
        <taxon>Hyphomicrobiales</taxon>
        <taxon>Salinarimonadaceae</taxon>
        <taxon>Saliniramus</taxon>
    </lineage>
</organism>
<dbReference type="Proteomes" id="UP000050497">
    <property type="component" value="Unassembled WGS sequence"/>
</dbReference>
<protein>
    <submittedName>
        <fullName evidence="2">Uncharacterized protein</fullName>
    </submittedName>
</protein>
<dbReference type="RefSeq" id="WP_074443855.1">
    <property type="nucleotide sequence ID" value="NZ_FMBM01000001.1"/>
</dbReference>
<dbReference type="STRING" id="1653334.GA0071312_1033"/>
<proteinExistence type="predicted"/>
<gene>
    <name evidence="3" type="ORF">GA0071312_1033</name>
    <name evidence="2" type="ORF">HLUCCO17_09525</name>
</gene>
<sequence>MILEFVAAAAVGLAVGGIVHLVRRAAPGRIAPWAVPAGAGAAMISFAVYMEYSWASRTVAALPDQAVVASQNAINSWYRPWTYLFPLTNRMIVVDHRFTRRNDAHPDQILTAVVMLGRFEPGRQIPVVFDCAENRRAELDAEVQFGEDGALEGADWRDLADDDPILRAACRSG</sequence>
<evidence type="ECO:0000256" key="1">
    <source>
        <dbReference type="SAM" id="Phobius"/>
    </source>
</evidence>
<reference evidence="3 5" key="2">
    <citation type="submission" date="2016-08" db="EMBL/GenBank/DDBJ databases">
        <authorList>
            <person name="Varghese N."/>
            <person name="Submissions Spin"/>
        </authorList>
    </citation>
    <scope>NUCLEOTIDE SEQUENCE [LARGE SCALE GENOMIC DNA]</scope>
    <source>
        <strain evidence="3 5">HL-109</strain>
    </source>
</reference>
<dbReference type="EMBL" id="FMBM01000001">
    <property type="protein sequence ID" value="SCC79610.1"/>
    <property type="molecule type" value="Genomic_DNA"/>
</dbReference>
<dbReference type="OrthoDB" id="8601734at2"/>
<evidence type="ECO:0000313" key="3">
    <source>
        <dbReference type="EMBL" id="SCC79610.1"/>
    </source>
</evidence>
<reference evidence="2 4" key="1">
    <citation type="submission" date="2015-09" db="EMBL/GenBank/DDBJ databases">
        <title>Identification and resolution of microdiversity through metagenomic sequencing of parallel consortia.</title>
        <authorList>
            <person name="Nelson W.C."/>
            <person name="Romine M.F."/>
            <person name="Lindemann S.R."/>
        </authorList>
    </citation>
    <scope>NUCLEOTIDE SEQUENCE [LARGE SCALE GENOMIC DNA]</scope>
    <source>
        <strain evidence="2">HL-109</strain>
    </source>
</reference>
<feature type="transmembrane region" description="Helical" evidence="1">
    <location>
        <begin position="34"/>
        <end position="52"/>
    </location>
</feature>
<evidence type="ECO:0000313" key="4">
    <source>
        <dbReference type="Proteomes" id="UP000050497"/>
    </source>
</evidence>
<keyword evidence="5" id="KW-1185">Reference proteome</keyword>
<keyword evidence="1" id="KW-1133">Transmembrane helix</keyword>